<dbReference type="AlphaFoldDB" id="A0A380GJP6"/>
<dbReference type="Proteomes" id="UP000254412">
    <property type="component" value="Unassembled WGS sequence"/>
</dbReference>
<organism evidence="3 4">
    <name type="scientific">Staphylococcus nepalensis</name>
    <dbReference type="NCBI Taxonomy" id="214473"/>
    <lineage>
        <taxon>Bacteria</taxon>
        <taxon>Bacillati</taxon>
        <taxon>Bacillota</taxon>
        <taxon>Bacilli</taxon>
        <taxon>Bacillales</taxon>
        <taxon>Staphylococcaceae</taxon>
        <taxon>Staphylococcus</taxon>
    </lineage>
</organism>
<protein>
    <submittedName>
        <fullName evidence="3">Membrane protein</fullName>
    </submittedName>
</protein>
<evidence type="ECO:0000313" key="3">
    <source>
        <dbReference type="EMBL" id="SUM54681.1"/>
    </source>
</evidence>
<proteinExistence type="predicted"/>
<dbReference type="EMBL" id="JAFNLT010000011">
    <property type="protein sequence ID" value="MBO1227986.1"/>
    <property type="molecule type" value="Genomic_DNA"/>
</dbReference>
<evidence type="ECO:0000313" key="5">
    <source>
        <dbReference type="Proteomes" id="UP000664081"/>
    </source>
</evidence>
<reference evidence="3 4" key="1">
    <citation type="submission" date="2018-06" db="EMBL/GenBank/DDBJ databases">
        <authorList>
            <consortium name="Pathogen Informatics"/>
            <person name="Doyle S."/>
        </authorList>
    </citation>
    <scope>NUCLEOTIDE SEQUENCE [LARGE SCALE GENOMIC DNA]</scope>
    <source>
        <strain evidence="3 4">NCTC13834</strain>
    </source>
</reference>
<dbReference type="RefSeq" id="WP_096808872.1">
    <property type="nucleotide sequence ID" value="NZ_BMCF01000009.1"/>
</dbReference>
<keyword evidence="5" id="KW-1185">Reference proteome</keyword>
<sequence>MKRHKTLVFIIFLLMAAMVWMLINYLKNEQTTNLSCLTINQNKVNSQIDIRNYIKNDDVMLKKYQIYYTKSQPDLIYKVDKSNDTVKSMTLISDQSINTNFNTSINNRIQNVKNYLGKNFIEKKLRNGFKATIYVDKDNQIKLSLIHKDNKIKKLKSIRSNFKNDIPFRYVIF</sequence>
<feature type="transmembrane region" description="Helical" evidence="1">
    <location>
        <begin position="7"/>
        <end position="26"/>
    </location>
</feature>
<gene>
    <name evidence="2" type="ORF">J3T88_11825</name>
    <name evidence="3" type="ORF">NCTC13834_00985</name>
</gene>
<dbReference type="EMBL" id="UHDS01000001">
    <property type="protein sequence ID" value="SUM54681.1"/>
    <property type="molecule type" value="Genomic_DNA"/>
</dbReference>
<dbReference type="Proteomes" id="UP000664081">
    <property type="component" value="Unassembled WGS sequence"/>
</dbReference>
<evidence type="ECO:0000256" key="1">
    <source>
        <dbReference type="SAM" id="Phobius"/>
    </source>
</evidence>
<evidence type="ECO:0000313" key="4">
    <source>
        <dbReference type="Proteomes" id="UP000254412"/>
    </source>
</evidence>
<keyword evidence="1" id="KW-0812">Transmembrane</keyword>
<dbReference type="GeneID" id="66776393"/>
<accession>A0A380GJP6</accession>
<name>A0A380GJP6_9STAP</name>
<reference evidence="2 5" key="2">
    <citation type="submission" date="2021-03" db="EMBL/GenBank/DDBJ databases">
        <title>Staphylococci and Mammaliicocci in bats.</title>
        <authorList>
            <person name="Fountain K."/>
        </authorList>
    </citation>
    <scope>NUCLEOTIDE SEQUENCE [LARGE SCALE GENOMIC DNA]</scope>
    <source>
        <strain evidence="2 5">18_1_E_SW</strain>
    </source>
</reference>
<keyword evidence="1" id="KW-0472">Membrane</keyword>
<keyword evidence="1" id="KW-1133">Transmembrane helix</keyword>
<evidence type="ECO:0000313" key="2">
    <source>
        <dbReference type="EMBL" id="MBO1227986.1"/>
    </source>
</evidence>